<dbReference type="Gene3D" id="3.40.50.1950">
    <property type="entry name" value="Flavin prenyltransferase-like"/>
    <property type="match status" value="1"/>
</dbReference>
<feature type="region of interest" description="Phosphopantothenate--cysteine ligase" evidence="3">
    <location>
        <begin position="184"/>
        <end position="382"/>
    </location>
</feature>
<comment type="caution">
    <text evidence="3">Lacks conserved residue(s) required for the propagation of feature annotation.</text>
</comment>
<dbReference type="GeneID" id="29829031"/>
<evidence type="ECO:0000259" key="4">
    <source>
        <dbReference type="Pfam" id="PF02441"/>
    </source>
</evidence>
<dbReference type="GO" id="GO:0071513">
    <property type="term" value="C:phosphopantothenoylcysteine decarboxylase complex"/>
    <property type="evidence" value="ECO:0007669"/>
    <property type="project" value="TreeGrafter"/>
</dbReference>
<dbReference type="PANTHER" id="PTHR14359">
    <property type="entry name" value="HOMO-OLIGOMERIC FLAVIN CONTAINING CYS DECARBOXYLASE FAMILY"/>
    <property type="match status" value="1"/>
</dbReference>
<feature type="domain" description="DNA/pantothenate metabolism flavoprotein C-terminal" evidence="5">
    <location>
        <begin position="179"/>
        <end position="378"/>
    </location>
</feature>
<dbReference type="PATRIC" id="fig|1855411.3.peg.1035"/>
<keyword evidence="3" id="KW-0460">Magnesium</keyword>
<keyword evidence="3" id="KW-0479">Metal-binding</keyword>
<organism evidence="6 7">
    <name type="scientific">Halodesulfurarchaeum formicicum</name>
    <dbReference type="NCBI Taxonomy" id="1873524"/>
    <lineage>
        <taxon>Archaea</taxon>
        <taxon>Methanobacteriati</taxon>
        <taxon>Methanobacteriota</taxon>
        <taxon>Stenosarchaea group</taxon>
        <taxon>Halobacteria</taxon>
        <taxon>Halobacteriales</taxon>
        <taxon>Halobacteriaceae</taxon>
        <taxon>Halodesulfurarchaeum</taxon>
    </lineage>
</organism>
<dbReference type="GO" id="GO:0004633">
    <property type="term" value="F:phosphopantothenoylcysteine decarboxylase activity"/>
    <property type="evidence" value="ECO:0007669"/>
    <property type="project" value="UniProtKB-UniRule"/>
</dbReference>
<proteinExistence type="inferred from homology"/>
<dbReference type="EC" id="4.1.1.36" evidence="3"/>
<name>A0A1D8S4C8_9EURY</name>
<dbReference type="GO" id="GO:0004632">
    <property type="term" value="F:phosphopantothenate--cysteine ligase activity"/>
    <property type="evidence" value="ECO:0007669"/>
    <property type="project" value="UniProtKB-UniRule"/>
</dbReference>
<sequence>MLDGTNVALGVTGSVAAVTVVELAHELRRRGATVRALMTESAQGIVHPDAVTYATDEPVVTDLTGAVEHVELCGKDGWADVCLVAPATANTIGKIAGGIDDTPVTTGVTTALGAGIPVVLAPAMHEGMFDHPGVARNIETIAEWGVSVVPPRIEEGKAKIATADTIALETARAATDSPLTGSHVVVTSGATAEPIDPVRVLTNRASGRTGRAVARAIYVRGGSVTLLHNGGSVPYAEVQSVETAAEMTEAALEAAEDADAFVSAAAISDYTVDPAAEKLSSGESRTLELEPTPKLVDTIRDSYPDLPIVGFKVESDRDTLLDGAHELLDRLDMAFVVANHVDAMGGPETAVEFVFEERTAQFEGSKTALGEKVATELATVLE</sequence>
<dbReference type="InterPro" id="IPR035929">
    <property type="entry name" value="CoaB-like_sf"/>
</dbReference>
<dbReference type="STRING" id="1873524.HSR6_1066"/>
<dbReference type="InterPro" id="IPR036551">
    <property type="entry name" value="Flavin_trans-like"/>
</dbReference>
<feature type="binding site" evidence="3">
    <location>
        <position position="269"/>
    </location>
    <ligand>
        <name>CTP</name>
        <dbReference type="ChEBI" id="CHEBI:37563"/>
    </ligand>
</feature>
<evidence type="ECO:0000256" key="1">
    <source>
        <dbReference type="ARBA" id="ARBA00022793"/>
    </source>
</evidence>
<keyword evidence="3" id="KW-0285">Flavoprotein</keyword>
<keyword evidence="2 3" id="KW-0456">Lyase</keyword>
<comment type="catalytic activity">
    <reaction evidence="3">
        <text>N-[(R)-4-phosphopantothenoyl]-L-cysteine + H(+) = (R)-4'-phosphopantetheine + CO2</text>
        <dbReference type="Rhea" id="RHEA:16793"/>
        <dbReference type="ChEBI" id="CHEBI:15378"/>
        <dbReference type="ChEBI" id="CHEBI:16526"/>
        <dbReference type="ChEBI" id="CHEBI:59458"/>
        <dbReference type="ChEBI" id="CHEBI:61723"/>
        <dbReference type="EC" id="4.1.1.36"/>
    </reaction>
</comment>
<dbReference type="RefSeq" id="WP_070364923.1">
    <property type="nucleotide sequence ID" value="NZ_CP016070.1"/>
</dbReference>
<dbReference type="InterPro" id="IPR007085">
    <property type="entry name" value="DNA/pantothenate-metab_flavo_C"/>
</dbReference>
<keyword evidence="1 3" id="KW-0210">Decarboxylase</keyword>
<dbReference type="Pfam" id="PF04127">
    <property type="entry name" value="DFP"/>
    <property type="match status" value="1"/>
</dbReference>
<evidence type="ECO:0000256" key="2">
    <source>
        <dbReference type="ARBA" id="ARBA00023239"/>
    </source>
</evidence>
<dbReference type="Pfam" id="PF02441">
    <property type="entry name" value="Flavoprotein"/>
    <property type="match status" value="1"/>
</dbReference>
<keyword evidence="3 6" id="KW-0436">Ligase</keyword>
<evidence type="ECO:0000313" key="6">
    <source>
        <dbReference type="EMBL" id="AOW80216.1"/>
    </source>
</evidence>
<gene>
    <name evidence="6" type="primary">dfp</name>
    <name evidence="3" type="synonym">coaBC</name>
    <name evidence="6" type="ORF">HTSR_1033</name>
</gene>
<feature type="binding site" evidence="3">
    <location>
        <position position="278"/>
    </location>
    <ligand>
        <name>CTP</name>
        <dbReference type="ChEBI" id="CHEBI:37563"/>
    </ligand>
</feature>
<dbReference type="EC" id="6.3.2.5" evidence="3"/>
<dbReference type="InterPro" id="IPR003382">
    <property type="entry name" value="Flavoprotein"/>
</dbReference>
<comment type="cofactor">
    <cofactor evidence="3">
        <name>FMN</name>
        <dbReference type="ChEBI" id="CHEBI:58210"/>
    </cofactor>
    <text evidence="3">Binds 1 FMN per subunit.</text>
</comment>
<dbReference type="NCBIfam" id="TIGR00521">
    <property type="entry name" value="coaBC_dfp"/>
    <property type="match status" value="1"/>
</dbReference>
<dbReference type="HAMAP" id="MF_02225">
    <property type="entry name" value="CoaBC"/>
    <property type="match status" value="1"/>
</dbReference>
<evidence type="ECO:0000313" key="7">
    <source>
        <dbReference type="Proteomes" id="UP000185608"/>
    </source>
</evidence>
<dbReference type="Proteomes" id="UP000185608">
    <property type="component" value="Chromosome"/>
</dbReference>
<dbReference type="GO" id="GO:0010181">
    <property type="term" value="F:FMN binding"/>
    <property type="evidence" value="ECO:0007669"/>
    <property type="project" value="UniProtKB-UniRule"/>
</dbReference>
<comment type="similarity">
    <text evidence="3">In the C-terminal section; belongs to the PPC synthetase family.</text>
</comment>
<feature type="domain" description="Flavoprotein" evidence="4">
    <location>
        <begin position="6"/>
        <end position="147"/>
    </location>
</feature>
<comment type="catalytic activity">
    <reaction evidence="3">
        <text>(R)-4'-phosphopantothenate + L-cysteine + CTP = N-[(R)-4-phosphopantothenoyl]-L-cysteine + CMP + diphosphate + H(+)</text>
        <dbReference type="Rhea" id="RHEA:19397"/>
        <dbReference type="ChEBI" id="CHEBI:10986"/>
        <dbReference type="ChEBI" id="CHEBI:15378"/>
        <dbReference type="ChEBI" id="CHEBI:33019"/>
        <dbReference type="ChEBI" id="CHEBI:35235"/>
        <dbReference type="ChEBI" id="CHEBI:37563"/>
        <dbReference type="ChEBI" id="CHEBI:59458"/>
        <dbReference type="ChEBI" id="CHEBI:60377"/>
        <dbReference type="EC" id="6.3.2.5"/>
    </reaction>
</comment>
<evidence type="ECO:0000259" key="5">
    <source>
        <dbReference type="Pfam" id="PF04127"/>
    </source>
</evidence>
<dbReference type="InterPro" id="IPR005252">
    <property type="entry name" value="CoaBC"/>
</dbReference>
<comment type="similarity">
    <text evidence="3">In the N-terminal section; belongs to the HFCD (homo-oligomeric flavin containing Cys decarboxylase) superfamily.</text>
</comment>
<comment type="pathway">
    <text evidence="3">Cofactor biosynthesis; coenzyme A biosynthesis.</text>
</comment>
<dbReference type="AlphaFoldDB" id="A0A1D8S4C8"/>
<dbReference type="UniPathway" id="UPA00241"/>
<accession>A0A1D8S4C8</accession>
<dbReference type="SUPFAM" id="SSF102645">
    <property type="entry name" value="CoaB-like"/>
    <property type="match status" value="1"/>
</dbReference>
<evidence type="ECO:0000256" key="3">
    <source>
        <dbReference type="HAMAP-Rule" id="MF_02225"/>
    </source>
</evidence>
<dbReference type="SUPFAM" id="SSF52507">
    <property type="entry name" value="Homo-oligomeric flavin-containing Cys decarboxylases, HFCD"/>
    <property type="match status" value="1"/>
</dbReference>
<keyword evidence="3" id="KW-0511">Multifunctional enzyme</keyword>
<dbReference type="KEGG" id="halh:HTSR_1033"/>
<protein>
    <recommendedName>
        <fullName evidence="3">Coenzyme A biosynthesis bifunctional protein CoaBC</fullName>
    </recommendedName>
    <alternativeName>
        <fullName evidence="3">DNA/pantothenate metabolism flavoprotein</fullName>
    </alternativeName>
    <alternativeName>
        <fullName evidence="3">Phosphopantothenoylcysteine synthetase/decarboxylase</fullName>
        <shortName evidence="3">PPCS-PPCDC</shortName>
    </alternativeName>
    <domain>
        <recommendedName>
            <fullName evidence="3">Phosphopantothenoylcysteine decarboxylase</fullName>
            <shortName evidence="3">PPC decarboxylase</shortName>
            <shortName evidence="3">PPC-DC</shortName>
            <ecNumber evidence="3">4.1.1.36</ecNumber>
        </recommendedName>
        <alternativeName>
            <fullName evidence="3">CoaC</fullName>
        </alternativeName>
    </domain>
    <domain>
        <recommendedName>
            <fullName evidence="3">Phosphopantothenate--cysteine ligase</fullName>
            <ecNumber evidence="3">6.3.2.5</ecNumber>
        </recommendedName>
        <alternativeName>
            <fullName evidence="3">CoaB</fullName>
        </alternativeName>
        <alternativeName>
            <fullName evidence="3">Phosphopantothenoylcysteine synthetase</fullName>
            <shortName evidence="3">PPC synthetase</shortName>
            <shortName evidence="3">PPC-S</shortName>
        </alternativeName>
    </domain>
</protein>
<reference evidence="6 7" key="1">
    <citation type="submission" date="2016-06" db="EMBL/GenBank/DDBJ databases">
        <title>Discovery of anaerobic lithoheterotrophic haloarchaeon capable of sulfur respiration by hydrogen and formate.</title>
        <authorList>
            <person name="Sorokin D.Y."/>
            <person name="Kublanov I.V."/>
            <person name="Roman P."/>
            <person name="Sinninghe Damste J.S."/>
            <person name="Golyshin P.N."/>
            <person name="Rojo D."/>
            <person name="Ciordia S."/>
            <person name="Mena Md.C."/>
            <person name="Ferrer M."/>
            <person name="Smedile F."/>
            <person name="Messina E."/>
            <person name="La Cono V."/>
            <person name="Yakimov M.M."/>
        </authorList>
    </citation>
    <scope>NUCLEOTIDE SEQUENCE [LARGE SCALE GENOMIC DNA]</scope>
    <source>
        <strain evidence="6 7">HTSR1</strain>
    </source>
</reference>
<comment type="function">
    <text evidence="3">Catalyzes two sequential steps in the biosynthesis of coenzyme A. In the first step cysteine is conjugated to 4'-phosphopantothenate to form 4-phosphopantothenoylcysteine. In the second step the latter compound is decarboxylated to form 4'-phosphopantotheine.</text>
</comment>
<keyword evidence="3" id="KW-0288">FMN</keyword>
<dbReference type="GO" id="GO:0046872">
    <property type="term" value="F:metal ion binding"/>
    <property type="evidence" value="ECO:0007669"/>
    <property type="project" value="UniProtKB-KW"/>
</dbReference>
<dbReference type="GO" id="GO:0015941">
    <property type="term" value="P:pantothenate catabolic process"/>
    <property type="evidence" value="ECO:0007669"/>
    <property type="project" value="InterPro"/>
</dbReference>
<feature type="binding site" evidence="3">
    <location>
        <position position="311"/>
    </location>
    <ligand>
        <name>CTP</name>
        <dbReference type="ChEBI" id="CHEBI:37563"/>
    </ligand>
</feature>
<comment type="cofactor">
    <cofactor evidence="3">
        <name>Mg(2+)</name>
        <dbReference type="ChEBI" id="CHEBI:18420"/>
    </cofactor>
</comment>
<dbReference type="EMBL" id="CP016070">
    <property type="protein sequence ID" value="AOW80216.1"/>
    <property type="molecule type" value="Genomic_DNA"/>
</dbReference>
<dbReference type="PANTHER" id="PTHR14359:SF6">
    <property type="entry name" value="PHOSPHOPANTOTHENOYLCYSTEINE DECARBOXYLASE"/>
    <property type="match status" value="1"/>
</dbReference>
<feature type="region of interest" description="Phosphopantothenoylcysteine decarboxylase" evidence="3">
    <location>
        <begin position="1"/>
        <end position="183"/>
    </location>
</feature>
<dbReference type="GO" id="GO:0015937">
    <property type="term" value="P:coenzyme A biosynthetic process"/>
    <property type="evidence" value="ECO:0007669"/>
    <property type="project" value="UniProtKB-UniRule"/>
</dbReference>
<dbReference type="Gene3D" id="3.40.50.10300">
    <property type="entry name" value="CoaB-like"/>
    <property type="match status" value="1"/>
</dbReference>